<accession>A0A2A6CVK4</accession>
<evidence type="ECO:0000313" key="1">
    <source>
        <dbReference type="EnsemblMetazoa" id="PPA36329.1"/>
    </source>
</evidence>
<reference evidence="1" key="2">
    <citation type="submission" date="2022-06" db="UniProtKB">
        <authorList>
            <consortium name="EnsemblMetazoa"/>
        </authorList>
    </citation>
    <scope>IDENTIFICATION</scope>
    <source>
        <strain evidence="1">PS312</strain>
    </source>
</reference>
<dbReference type="OrthoDB" id="1470350at2759"/>
<accession>A0A8R1UQR4</accession>
<organism evidence="1 2">
    <name type="scientific">Pristionchus pacificus</name>
    <name type="common">Parasitic nematode worm</name>
    <dbReference type="NCBI Taxonomy" id="54126"/>
    <lineage>
        <taxon>Eukaryota</taxon>
        <taxon>Metazoa</taxon>
        <taxon>Ecdysozoa</taxon>
        <taxon>Nematoda</taxon>
        <taxon>Chromadorea</taxon>
        <taxon>Rhabditida</taxon>
        <taxon>Rhabditina</taxon>
        <taxon>Diplogasteromorpha</taxon>
        <taxon>Diplogasteroidea</taxon>
        <taxon>Neodiplogasteridae</taxon>
        <taxon>Pristionchus</taxon>
    </lineage>
</organism>
<name>A0A2A6CVK4_PRIPA</name>
<gene>
    <name evidence="1" type="primary">WBGene00274698</name>
</gene>
<keyword evidence="2" id="KW-1185">Reference proteome</keyword>
<dbReference type="Proteomes" id="UP000005239">
    <property type="component" value="Unassembled WGS sequence"/>
</dbReference>
<proteinExistence type="predicted"/>
<protein>
    <submittedName>
        <fullName evidence="1">Uncharacterized protein</fullName>
    </submittedName>
</protein>
<reference evidence="2" key="1">
    <citation type="journal article" date="2008" name="Nat. Genet.">
        <title>The Pristionchus pacificus genome provides a unique perspective on nematode lifestyle and parasitism.</title>
        <authorList>
            <person name="Dieterich C."/>
            <person name="Clifton S.W."/>
            <person name="Schuster L.N."/>
            <person name="Chinwalla A."/>
            <person name="Delehaunty K."/>
            <person name="Dinkelacker I."/>
            <person name="Fulton L."/>
            <person name="Fulton R."/>
            <person name="Godfrey J."/>
            <person name="Minx P."/>
            <person name="Mitreva M."/>
            <person name="Roeseler W."/>
            <person name="Tian H."/>
            <person name="Witte H."/>
            <person name="Yang S.P."/>
            <person name="Wilson R.K."/>
            <person name="Sommer R.J."/>
        </authorList>
    </citation>
    <scope>NUCLEOTIDE SEQUENCE [LARGE SCALE GENOMIC DNA]</scope>
    <source>
        <strain evidence="2">PS312</strain>
    </source>
</reference>
<sequence length="126" mass="15241">MKDQRSGKTFNQSWFQRVLIFFSTCISLIVIPTIEMIPLYSVPKDFFPIIQLVMHIHLSRSLLEAELHLTEFRFALMEEKTILAWIFRHFKIKSSERRFEMRTKMERIMRPQKGRVIVTFRPHLKT</sequence>
<evidence type="ECO:0000313" key="2">
    <source>
        <dbReference type="Proteomes" id="UP000005239"/>
    </source>
</evidence>
<dbReference type="EnsemblMetazoa" id="PPA36329.1">
    <property type="protein sequence ID" value="PPA36329.1"/>
    <property type="gene ID" value="WBGene00274698"/>
</dbReference>
<dbReference type="AlphaFoldDB" id="A0A2A6CVK4"/>